<dbReference type="AlphaFoldDB" id="A0A916S4E6"/>
<feature type="domain" description="CENP-V/GFA" evidence="5">
    <location>
        <begin position="7"/>
        <end position="121"/>
    </location>
</feature>
<name>A0A916S4E6_9HYPH</name>
<dbReference type="InterPro" id="IPR011057">
    <property type="entry name" value="Mss4-like_sf"/>
</dbReference>
<dbReference type="Proteomes" id="UP000646478">
    <property type="component" value="Unassembled WGS sequence"/>
</dbReference>
<keyword evidence="3" id="KW-0862">Zinc</keyword>
<proteinExistence type="inferred from homology"/>
<reference evidence="6" key="2">
    <citation type="submission" date="2020-09" db="EMBL/GenBank/DDBJ databases">
        <authorList>
            <person name="Sun Q."/>
            <person name="Zhou Y."/>
        </authorList>
    </citation>
    <scope>NUCLEOTIDE SEQUENCE</scope>
    <source>
        <strain evidence="6">CGMCC 1.15082</strain>
    </source>
</reference>
<keyword evidence="7" id="KW-1185">Reference proteome</keyword>
<dbReference type="PROSITE" id="PS51891">
    <property type="entry name" value="CENP_V_GFA"/>
    <property type="match status" value="1"/>
</dbReference>
<protein>
    <submittedName>
        <fullName evidence="6">Aldehyde-activating protein</fullName>
    </submittedName>
</protein>
<dbReference type="SUPFAM" id="SSF51316">
    <property type="entry name" value="Mss4-like"/>
    <property type="match status" value="1"/>
</dbReference>
<reference evidence="6" key="1">
    <citation type="journal article" date="2014" name="Int. J. Syst. Evol. Microbiol.">
        <title>Complete genome sequence of Corynebacterium casei LMG S-19264T (=DSM 44701T), isolated from a smear-ripened cheese.</title>
        <authorList>
            <consortium name="US DOE Joint Genome Institute (JGI-PGF)"/>
            <person name="Walter F."/>
            <person name="Albersmeier A."/>
            <person name="Kalinowski J."/>
            <person name="Ruckert C."/>
        </authorList>
    </citation>
    <scope>NUCLEOTIDE SEQUENCE</scope>
    <source>
        <strain evidence="6">CGMCC 1.15082</strain>
    </source>
</reference>
<dbReference type="Gene3D" id="3.90.1590.10">
    <property type="entry name" value="glutathione-dependent formaldehyde- activating enzyme (gfa)"/>
    <property type="match status" value="1"/>
</dbReference>
<dbReference type="Pfam" id="PF04828">
    <property type="entry name" value="GFA"/>
    <property type="match status" value="1"/>
</dbReference>
<comment type="caution">
    <text evidence="6">The sequence shown here is derived from an EMBL/GenBank/DDBJ whole genome shotgun (WGS) entry which is preliminary data.</text>
</comment>
<keyword evidence="4" id="KW-0456">Lyase</keyword>
<comment type="similarity">
    <text evidence="1">Belongs to the Gfa family.</text>
</comment>
<evidence type="ECO:0000256" key="1">
    <source>
        <dbReference type="ARBA" id="ARBA00005495"/>
    </source>
</evidence>
<evidence type="ECO:0000259" key="5">
    <source>
        <dbReference type="PROSITE" id="PS51891"/>
    </source>
</evidence>
<sequence length="132" mass="14845">MPASERQTGSCLCGAVRFETNGPLRGILYCHCTQCRKQSGHYFAATNVADDDMRIDGAENINWYQSSEKARRGFCRVCGSVLFWKHDELDNVSVMAGAFDKPSGLHGEMHIFTADKGDYYSIDDGLPQRERR</sequence>
<dbReference type="GO" id="GO:0046872">
    <property type="term" value="F:metal ion binding"/>
    <property type="evidence" value="ECO:0007669"/>
    <property type="project" value="UniProtKB-KW"/>
</dbReference>
<dbReference type="GO" id="GO:0016846">
    <property type="term" value="F:carbon-sulfur lyase activity"/>
    <property type="evidence" value="ECO:0007669"/>
    <property type="project" value="InterPro"/>
</dbReference>
<keyword evidence="2" id="KW-0479">Metal-binding</keyword>
<dbReference type="InterPro" id="IPR006913">
    <property type="entry name" value="CENP-V/GFA"/>
</dbReference>
<organism evidence="6 7">
    <name type="scientific">Brucella endophytica</name>
    <dbReference type="NCBI Taxonomy" id="1963359"/>
    <lineage>
        <taxon>Bacteria</taxon>
        <taxon>Pseudomonadati</taxon>
        <taxon>Pseudomonadota</taxon>
        <taxon>Alphaproteobacteria</taxon>
        <taxon>Hyphomicrobiales</taxon>
        <taxon>Brucellaceae</taxon>
        <taxon>Brucella/Ochrobactrum group</taxon>
        <taxon>Brucella</taxon>
    </lineage>
</organism>
<accession>A0A916S4E6</accession>
<dbReference type="RefSeq" id="WP_188821977.1">
    <property type="nucleotide sequence ID" value="NZ_BMHH01000003.1"/>
</dbReference>
<gene>
    <name evidence="6" type="ORF">GCM10011491_09330</name>
</gene>
<dbReference type="PANTHER" id="PTHR33337:SF40">
    <property type="entry name" value="CENP-V_GFA DOMAIN-CONTAINING PROTEIN-RELATED"/>
    <property type="match status" value="1"/>
</dbReference>
<evidence type="ECO:0000256" key="2">
    <source>
        <dbReference type="ARBA" id="ARBA00022723"/>
    </source>
</evidence>
<evidence type="ECO:0000313" key="6">
    <source>
        <dbReference type="EMBL" id="GGA84006.1"/>
    </source>
</evidence>
<dbReference type="EMBL" id="BMHH01000003">
    <property type="protein sequence ID" value="GGA84006.1"/>
    <property type="molecule type" value="Genomic_DNA"/>
</dbReference>
<evidence type="ECO:0000256" key="3">
    <source>
        <dbReference type="ARBA" id="ARBA00022833"/>
    </source>
</evidence>
<evidence type="ECO:0000256" key="4">
    <source>
        <dbReference type="ARBA" id="ARBA00023239"/>
    </source>
</evidence>
<dbReference type="PANTHER" id="PTHR33337">
    <property type="entry name" value="GFA DOMAIN-CONTAINING PROTEIN"/>
    <property type="match status" value="1"/>
</dbReference>
<evidence type="ECO:0000313" key="7">
    <source>
        <dbReference type="Proteomes" id="UP000646478"/>
    </source>
</evidence>